<keyword evidence="1 5" id="KW-0645">Protease</keyword>
<comment type="similarity">
    <text evidence="3">Belongs to the peptidase U32 family.</text>
</comment>
<feature type="domain" description="Peptidase family U32 C-terminal" evidence="4">
    <location>
        <begin position="321"/>
        <end position="398"/>
    </location>
</feature>
<evidence type="ECO:0000256" key="3">
    <source>
        <dbReference type="ARBA" id="ARBA00038374"/>
    </source>
</evidence>
<organism evidence="5 6">
    <name type="scientific">Ezakiella coagulans</name>
    <dbReference type="NCBI Taxonomy" id="46507"/>
    <lineage>
        <taxon>Bacteria</taxon>
        <taxon>Bacillati</taxon>
        <taxon>Bacillota</taxon>
        <taxon>Tissierellia</taxon>
        <taxon>Ezakiella</taxon>
    </lineage>
</organism>
<dbReference type="InterPro" id="IPR001539">
    <property type="entry name" value="Peptidase_U32"/>
</dbReference>
<keyword evidence="2" id="KW-0378">Hydrolase</keyword>
<dbReference type="AlphaFoldDB" id="A0A2U1E1V1"/>
<dbReference type="RefSeq" id="WP_116480374.1">
    <property type="nucleotide sequence ID" value="NZ_CAUPJO010000002.1"/>
</dbReference>
<keyword evidence="6" id="KW-1185">Reference proteome</keyword>
<evidence type="ECO:0000256" key="2">
    <source>
        <dbReference type="ARBA" id="ARBA00022801"/>
    </source>
</evidence>
<dbReference type="Pfam" id="PF01136">
    <property type="entry name" value="Peptidase_U32"/>
    <property type="match status" value="1"/>
</dbReference>
<evidence type="ECO:0000256" key="1">
    <source>
        <dbReference type="ARBA" id="ARBA00022670"/>
    </source>
</evidence>
<dbReference type="PANTHER" id="PTHR30217:SF6">
    <property type="entry name" value="TRNA HYDROXYLATION PROTEIN P"/>
    <property type="match status" value="1"/>
</dbReference>
<proteinExistence type="inferred from homology"/>
<sequence length="402" mass="45438">MIELLAPAGDLSRMKTAFMYGADACYIGGIEFGLRKAATNFTRDDLKEAVEFANKNNKKIYVTLNIIPHEGDFDGMVDYIKFLDEIGVHAVIVSDPGVFSLVKENSNLQIHISTQGSVTNSNTINFWHKMGASRVVLARELSLEEIATIRKNIAPEMELEAFCHGAMCMSYSGRCLMSSYMTGRDPNKGDCAHPCRYKYYLMEEKRPGEYFPIEETEGGTYIMNSKDMKTISFVEKLIEAGITSLKIEGRVKSAYYIATVVRAYRRAIDSYLKDPENYKFDESLDKEVISSSHRPFTSGFYFGNPMEDGQYNNNQVAIPKSTFKGEVHEAKDGRIYFTLKNGLNEGETVSIMGPEGDVIVEVKDLRNDENKHVERANVPQTVYSFLYDKDASEGFYIRQVEE</sequence>
<gene>
    <name evidence="5" type="ORF">C7381_10832</name>
</gene>
<dbReference type="Pfam" id="PF16325">
    <property type="entry name" value="Peptidase_U32_C"/>
    <property type="match status" value="1"/>
</dbReference>
<evidence type="ECO:0000313" key="5">
    <source>
        <dbReference type="EMBL" id="PVY93898.1"/>
    </source>
</evidence>
<dbReference type="Proteomes" id="UP000245793">
    <property type="component" value="Unassembled WGS sequence"/>
</dbReference>
<dbReference type="PROSITE" id="PS01276">
    <property type="entry name" value="PEPTIDASE_U32"/>
    <property type="match status" value="1"/>
</dbReference>
<comment type="caution">
    <text evidence="5">The sequence shown here is derived from an EMBL/GenBank/DDBJ whole genome shotgun (WGS) entry which is preliminary data.</text>
</comment>
<dbReference type="PANTHER" id="PTHR30217">
    <property type="entry name" value="PEPTIDASE U32 FAMILY"/>
    <property type="match status" value="1"/>
</dbReference>
<dbReference type="GO" id="GO:0006508">
    <property type="term" value="P:proteolysis"/>
    <property type="evidence" value="ECO:0007669"/>
    <property type="project" value="UniProtKB-KW"/>
</dbReference>
<dbReference type="InterPro" id="IPR051454">
    <property type="entry name" value="RNA/ubiquinone_mod_enzymes"/>
</dbReference>
<accession>A0A2U1E1V1</accession>
<evidence type="ECO:0000259" key="4">
    <source>
        <dbReference type="Pfam" id="PF16325"/>
    </source>
</evidence>
<name>A0A2U1E1V1_9FIRM</name>
<reference evidence="5 6" key="1">
    <citation type="submission" date="2018-04" db="EMBL/GenBank/DDBJ databases">
        <title>Genomic Encyclopedia of Type Strains, Phase IV (KMG-IV): sequencing the most valuable type-strain genomes for metagenomic binning, comparative biology and taxonomic classification.</title>
        <authorList>
            <person name="Goeker M."/>
        </authorList>
    </citation>
    <scope>NUCLEOTIDE SEQUENCE [LARGE SCALE GENOMIC DNA]</scope>
    <source>
        <strain evidence="5 6">DSM 20705</strain>
    </source>
</reference>
<dbReference type="EMBL" id="QEKV01000008">
    <property type="protein sequence ID" value="PVY93898.1"/>
    <property type="molecule type" value="Genomic_DNA"/>
</dbReference>
<protein>
    <submittedName>
        <fullName evidence="5">Putative protease</fullName>
    </submittedName>
</protein>
<dbReference type="InterPro" id="IPR032525">
    <property type="entry name" value="Peptidase_U32_C"/>
</dbReference>
<evidence type="ECO:0000313" key="6">
    <source>
        <dbReference type="Proteomes" id="UP000245793"/>
    </source>
</evidence>
<dbReference type="Gene3D" id="2.40.30.10">
    <property type="entry name" value="Translation factors"/>
    <property type="match status" value="1"/>
</dbReference>
<dbReference type="GO" id="GO:0008233">
    <property type="term" value="F:peptidase activity"/>
    <property type="evidence" value="ECO:0007669"/>
    <property type="project" value="UniProtKB-KW"/>
</dbReference>